<evidence type="ECO:0000256" key="4">
    <source>
        <dbReference type="ARBA" id="ARBA00022980"/>
    </source>
</evidence>
<evidence type="ECO:0000256" key="1">
    <source>
        <dbReference type="ARBA" id="ARBA00007698"/>
    </source>
</evidence>
<keyword evidence="4" id="KW-0689">Ribosomal protein</keyword>
<evidence type="ECO:0000256" key="3">
    <source>
        <dbReference type="ARBA" id="ARBA00022884"/>
    </source>
</evidence>
<sequence length="118" mass="13842">MSRAVNGTVSRRRRKKILKMAKGYRSVRSTAFRKAREAVEHGLSYAYRDRKNRKREFRRLWIARINAAVRAEGMNYSQFMYGLKKADIQLDRKVLSDLAINNQKTFKSLTETARAQLT</sequence>
<dbReference type="GO" id="GO:0003735">
    <property type="term" value="F:structural constituent of ribosome"/>
    <property type="evidence" value="ECO:0007669"/>
    <property type="project" value="InterPro"/>
</dbReference>
<dbReference type="AlphaFoldDB" id="A0A381TFL6"/>
<accession>A0A381TFL6</accession>
<dbReference type="PANTHER" id="PTHR10986">
    <property type="entry name" value="39S RIBOSOMAL PROTEIN L20"/>
    <property type="match status" value="1"/>
</dbReference>
<dbReference type="EMBL" id="UINC01004470">
    <property type="protein sequence ID" value="SVA14559.1"/>
    <property type="molecule type" value="Genomic_DNA"/>
</dbReference>
<evidence type="ECO:0000256" key="2">
    <source>
        <dbReference type="ARBA" id="ARBA00022730"/>
    </source>
</evidence>
<dbReference type="Gene3D" id="6.10.160.10">
    <property type="match status" value="1"/>
</dbReference>
<dbReference type="NCBIfam" id="TIGR01032">
    <property type="entry name" value="rplT_bact"/>
    <property type="match status" value="1"/>
</dbReference>
<dbReference type="CDD" id="cd07026">
    <property type="entry name" value="Ribosomal_L20"/>
    <property type="match status" value="1"/>
</dbReference>
<evidence type="ECO:0000256" key="5">
    <source>
        <dbReference type="ARBA" id="ARBA00023274"/>
    </source>
</evidence>
<dbReference type="HAMAP" id="MF_00382">
    <property type="entry name" value="Ribosomal_bL20"/>
    <property type="match status" value="1"/>
</dbReference>
<dbReference type="PRINTS" id="PR00062">
    <property type="entry name" value="RIBOSOMALL20"/>
</dbReference>
<dbReference type="InterPro" id="IPR005813">
    <property type="entry name" value="Ribosomal_bL20"/>
</dbReference>
<comment type="similarity">
    <text evidence="1">Belongs to the bacterial ribosomal protein bL20 family.</text>
</comment>
<dbReference type="SUPFAM" id="SSF74731">
    <property type="entry name" value="Ribosomal protein L20"/>
    <property type="match status" value="1"/>
</dbReference>
<reference evidence="6" key="1">
    <citation type="submission" date="2018-05" db="EMBL/GenBank/DDBJ databases">
        <authorList>
            <person name="Lanie J.A."/>
            <person name="Ng W.-L."/>
            <person name="Kazmierczak K.M."/>
            <person name="Andrzejewski T.M."/>
            <person name="Davidsen T.M."/>
            <person name="Wayne K.J."/>
            <person name="Tettelin H."/>
            <person name="Glass J.I."/>
            <person name="Rusch D."/>
            <person name="Podicherti R."/>
            <person name="Tsui H.-C.T."/>
            <person name="Winkler M.E."/>
        </authorList>
    </citation>
    <scope>NUCLEOTIDE SEQUENCE</scope>
</reference>
<organism evidence="6">
    <name type="scientific">marine metagenome</name>
    <dbReference type="NCBI Taxonomy" id="408172"/>
    <lineage>
        <taxon>unclassified sequences</taxon>
        <taxon>metagenomes</taxon>
        <taxon>ecological metagenomes</taxon>
    </lineage>
</organism>
<keyword evidence="5" id="KW-0687">Ribonucleoprotein</keyword>
<dbReference type="InterPro" id="IPR049946">
    <property type="entry name" value="RIBOSOMAL_L20_CS"/>
</dbReference>
<dbReference type="Pfam" id="PF00453">
    <property type="entry name" value="Ribosomal_L20"/>
    <property type="match status" value="1"/>
</dbReference>
<protein>
    <recommendedName>
        <fullName evidence="7">50S ribosomal protein L20</fullName>
    </recommendedName>
</protein>
<dbReference type="Gene3D" id="1.10.1900.20">
    <property type="entry name" value="Ribosomal protein L20"/>
    <property type="match status" value="1"/>
</dbReference>
<evidence type="ECO:0000313" key="6">
    <source>
        <dbReference type="EMBL" id="SVA14559.1"/>
    </source>
</evidence>
<name>A0A381TFL6_9ZZZZ</name>
<dbReference type="FunFam" id="1.10.1900.20:FF:000001">
    <property type="entry name" value="50S ribosomal protein L20"/>
    <property type="match status" value="1"/>
</dbReference>
<dbReference type="GO" id="GO:1990904">
    <property type="term" value="C:ribonucleoprotein complex"/>
    <property type="evidence" value="ECO:0007669"/>
    <property type="project" value="UniProtKB-KW"/>
</dbReference>
<dbReference type="InterPro" id="IPR035566">
    <property type="entry name" value="Ribosomal_protein_bL20_C"/>
</dbReference>
<proteinExistence type="inferred from homology"/>
<dbReference type="GO" id="GO:0006412">
    <property type="term" value="P:translation"/>
    <property type="evidence" value="ECO:0007669"/>
    <property type="project" value="InterPro"/>
</dbReference>
<keyword evidence="2" id="KW-0699">rRNA-binding</keyword>
<dbReference type="GO" id="GO:0019843">
    <property type="term" value="F:rRNA binding"/>
    <property type="evidence" value="ECO:0007669"/>
    <property type="project" value="UniProtKB-KW"/>
</dbReference>
<keyword evidence="3" id="KW-0694">RNA-binding</keyword>
<dbReference type="PROSITE" id="PS00937">
    <property type="entry name" value="RIBOSOMAL_L20"/>
    <property type="match status" value="1"/>
</dbReference>
<dbReference type="GO" id="GO:0005840">
    <property type="term" value="C:ribosome"/>
    <property type="evidence" value="ECO:0007669"/>
    <property type="project" value="UniProtKB-KW"/>
</dbReference>
<gene>
    <name evidence="6" type="ORF">METZ01_LOCUS67413</name>
</gene>
<evidence type="ECO:0008006" key="7">
    <source>
        <dbReference type="Google" id="ProtNLM"/>
    </source>
</evidence>